<feature type="region of interest" description="Disordered" evidence="1">
    <location>
        <begin position="95"/>
        <end position="114"/>
    </location>
</feature>
<evidence type="ECO:0000256" key="1">
    <source>
        <dbReference type="SAM" id="MobiDB-lite"/>
    </source>
</evidence>
<accession>A0A2H3CTI7</accession>
<evidence type="ECO:0000313" key="2">
    <source>
        <dbReference type="EMBL" id="PBK79433.1"/>
    </source>
</evidence>
<gene>
    <name evidence="2" type="ORF">ARMGADRAFT_1093136</name>
</gene>
<sequence length="114" mass="12438">MPRTPSPVTVPSMWQVYIDSLLHIQDGNETTALPPSTTLPPDSAALVYARTLVYLIIHSPSRTALVNANTHAHETTQSSPLALTLGFRRVASRKYDQPTLSEVSPPSTRFGKQA</sequence>
<reference evidence="3" key="1">
    <citation type="journal article" date="2017" name="Nat. Ecol. Evol.">
        <title>Genome expansion and lineage-specific genetic innovations in the forest pathogenic fungi Armillaria.</title>
        <authorList>
            <person name="Sipos G."/>
            <person name="Prasanna A.N."/>
            <person name="Walter M.C."/>
            <person name="O'Connor E."/>
            <person name="Balint B."/>
            <person name="Krizsan K."/>
            <person name="Kiss B."/>
            <person name="Hess J."/>
            <person name="Varga T."/>
            <person name="Slot J."/>
            <person name="Riley R."/>
            <person name="Boka B."/>
            <person name="Rigling D."/>
            <person name="Barry K."/>
            <person name="Lee J."/>
            <person name="Mihaltcheva S."/>
            <person name="LaButti K."/>
            <person name="Lipzen A."/>
            <person name="Waldron R."/>
            <person name="Moloney N.M."/>
            <person name="Sperisen C."/>
            <person name="Kredics L."/>
            <person name="Vagvoelgyi C."/>
            <person name="Patrignani A."/>
            <person name="Fitzpatrick D."/>
            <person name="Nagy I."/>
            <person name="Doyle S."/>
            <person name="Anderson J.B."/>
            <person name="Grigoriev I.V."/>
            <person name="Gueldener U."/>
            <person name="Muensterkoetter M."/>
            <person name="Nagy L.G."/>
        </authorList>
    </citation>
    <scope>NUCLEOTIDE SEQUENCE [LARGE SCALE GENOMIC DNA]</scope>
    <source>
        <strain evidence="3">Ar21-2</strain>
    </source>
</reference>
<evidence type="ECO:0000313" key="3">
    <source>
        <dbReference type="Proteomes" id="UP000217790"/>
    </source>
</evidence>
<keyword evidence="3" id="KW-1185">Reference proteome</keyword>
<name>A0A2H3CTI7_ARMGA</name>
<protein>
    <submittedName>
        <fullName evidence="2">Uncharacterized protein</fullName>
    </submittedName>
</protein>
<feature type="compositionally biased region" description="Polar residues" evidence="1">
    <location>
        <begin position="98"/>
        <end position="107"/>
    </location>
</feature>
<dbReference type="InParanoid" id="A0A2H3CTI7"/>
<organism evidence="2 3">
    <name type="scientific">Armillaria gallica</name>
    <name type="common">Bulbous honey fungus</name>
    <name type="synonym">Armillaria bulbosa</name>
    <dbReference type="NCBI Taxonomy" id="47427"/>
    <lineage>
        <taxon>Eukaryota</taxon>
        <taxon>Fungi</taxon>
        <taxon>Dikarya</taxon>
        <taxon>Basidiomycota</taxon>
        <taxon>Agaricomycotina</taxon>
        <taxon>Agaricomycetes</taxon>
        <taxon>Agaricomycetidae</taxon>
        <taxon>Agaricales</taxon>
        <taxon>Marasmiineae</taxon>
        <taxon>Physalacriaceae</taxon>
        <taxon>Armillaria</taxon>
    </lineage>
</organism>
<dbReference type="AlphaFoldDB" id="A0A2H3CTI7"/>
<proteinExistence type="predicted"/>
<dbReference type="EMBL" id="KZ293776">
    <property type="protein sequence ID" value="PBK79433.1"/>
    <property type="molecule type" value="Genomic_DNA"/>
</dbReference>
<dbReference type="Proteomes" id="UP000217790">
    <property type="component" value="Unassembled WGS sequence"/>
</dbReference>